<organism evidence="1 2">
    <name type="scientific">Plantactinospora solaniradicis</name>
    <dbReference type="NCBI Taxonomy" id="1723736"/>
    <lineage>
        <taxon>Bacteria</taxon>
        <taxon>Bacillati</taxon>
        <taxon>Actinomycetota</taxon>
        <taxon>Actinomycetes</taxon>
        <taxon>Micromonosporales</taxon>
        <taxon>Micromonosporaceae</taxon>
        <taxon>Plantactinospora</taxon>
    </lineage>
</organism>
<gene>
    <name evidence="1" type="ORF">ACFP2T_13600</name>
</gene>
<name>A0ABW1K8V1_9ACTN</name>
<proteinExistence type="predicted"/>
<sequence length="159" mass="17893">MNITCDYNAADVAVWHVQAVGDADDLLASRFVCGLHLDPAKDVVGHGGREYRVTALDGDVELTPAEKFTRFHESNPAVYQVMVGLAREWVSRTGRQKLGINSLVERVRWEIAMKTNDPDFKINNNLAPFYSRMIMRQEPDLADLFELRKSIADEWAAAA</sequence>
<dbReference type="EMBL" id="JBHSPR010000010">
    <property type="protein sequence ID" value="MFC6017238.1"/>
    <property type="molecule type" value="Genomic_DNA"/>
</dbReference>
<comment type="caution">
    <text evidence="1">The sequence shown here is derived from an EMBL/GenBank/DDBJ whole genome shotgun (WGS) entry which is preliminary data.</text>
</comment>
<dbReference type="Proteomes" id="UP001596203">
    <property type="component" value="Unassembled WGS sequence"/>
</dbReference>
<accession>A0ABW1K8V1</accession>
<keyword evidence="2" id="KW-1185">Reference proteome</keyword>
<protein>
    <submittedName>
        <fullName evidence="1">Uncharacterized protein</fullName>
    </submittedName>
</protein>
<reference evidence="2" key="1">
    <citation type="journal article" date="2019" name="Int. J. Syst. Evol. Microbiol.">
        <title>The Global Catalogue of Microorganisms (GCM) 10K type strain sequencing project: providing services to taxonomists for standard genome sequencing and annotation.</title>
        <authorList>
            <consortium name="The Broad Institute Genomics Platform"/>
            <consortium name="The Broad Institute Genome Sequencing Center for Infectious Disease"/>
            <person name="Wu L."/>
            <person name="Ma J."/>
        </authorList>
    </citation>
    <scope>NUCLEOTIDE SEQUENCE [LARGE SCALE GENOMIC DNA]</scope>
    <source>
        <strain evidence="2">ZS-35-S2</strain>
    </source>
</reference>
<dbReference type="RefSeq" id="WP_377421352.1">
    <property type="nucleotide sequence ID" value="NZ_JBHSPR010000010.1"/>
</dbReference>
<evidence type="ECO:0000313" key="2">
    <source>
        <dbReference type="Proteomes" id="UP001596203"/>
    </source>
</evidence>
<evidence type="ECO:0000313" key="1">
    <source>
        <dbReference type="EMBL" id="MFC6017238.1"/>
    </source>
</evidence>